<dbReference type="Proteomes" id="UP000076863">
    <property type="component" value="Unassembled WGS sequence"/>
</dbReference>
<dbReference type="AlphaFoldDB" id="A0A166VNA0"/>
<protein>
    <submittedName>
        <fullName evidence="1">Uncharacterized protein</fullName>
    </submittedName>
</protein>
<gene>
    <name evidence="1" type="ORF">BBO_09452</name>
</gene>
<dbReference type="EMBL" id="AZHA01000088">
    <property type="protein sequence ID" value="OAA33850.1"/>
    <property type="molecule type" value="Genomic_DNA"/>
</dbReference>
<evidence type="ECO:0000313" key="1">
    <source>
        <dbReference type="EMBL" id="OAA33850.1"/>
    </source>
</evidence>
<name>A0A166VNA0_9HYPO</name>
<sequence length="233" mass="25048">MAGVRWEFDKVPGDGLKDITFGFNMANSTPKAGLYYAQEFSFGGIPKPTDPKAWPALAYTAVQPRPVKNGQPIVRAAFSSFIAGTSTTSSTCRGGADGRSDRVSCSVEFPGNYSHTYNIAVENTGGTTWRGTIVDAETADSHVVGEWTLPASAKGINRNHIGFVEYYPWNGKQPHVCKNLPRAAVTFYDPTSKTSGAGTGKISKVYQSGDCVNKEDYFASKVSKGVYIEAGFT</sequence>
<comment type="caution">
    <text evidence="1">The sequence shown here is derived from an EMBL/GenBank/DDBJ whole genome shotgun (WGS) entry which is preliminary data.</text>
</comment>
<reference evidence="1 2" key="1">
    <citation type="journal article" date="2016" name="Genome Biol. Evol.">
        <title>Divergent and convergent evolution of fungal pathogenicity.</title>
        <authorList>
            <person name="Shang Y."/>
            <person name="Xiao G."/>
            <person name="Zheng P."/>
            <person name="Cen K."/>
            <person name="Zhan S."/>
            <person name="Wang C."/>
        </authorList>
    </citation>
    <scope>NUCLEOTIDE SEQUENCE [LARGE SCALE GENOMIC DNA]</scope>
    <source>
        <strain evidence="1 2">RCEF 3172</strain>
    </source>
</reference>
<keyword evidence="2" id="KW-1185">Reference proteome</keyword>
<dbReference type="OrthoDB" id="5576763at2759"/>
<organism evidence="1 2">
    <name type="scientific">Beauveria brongniartii RCEF 3172</name>
    <dbReference type="NCBI Taxonomy" id="1081107"/>
    <lineage>
        <taxon>Eukaryota</taxon>
        <taxon>Fungi</taxon>
        <taxon>Dikarya</taxon>
        <taxon>Ascomycota</taxon>
        <taxon>Pezizomycotina</taxon>
        <taxon>Sordariomycetes</taxon>
        <taxon>Hypocreomycetidae</taxon>
        <taxon>Hypocreales</taxon>
        <taxon>Cordycipitaceae</taxon>
        <taxon>Beauveria</taxon>
        <taxon>Beauveria brongniartii</taxon>
    </lineage>
</organism>
<accession>A0A166VNA0</accession>
<proteinExistence type="predicted"/>
<evidence type="ECO:0000313" key="2">
    <source>
        <dbReference type="Proteomes" id="UP000076863"/>
    </source>
</evidence>